<comment type="caution">
    <text evidence="2">The sequence shown here is derived from an EMBL/GenBank/DDBJ whole genome shotgun (WGS) entry which is preliminary data.</text>
</comment>
<keyword evidence="3" id="KW-1185">Reference proteome</keyword>
<dbReference type="Proteomes" id="UP000192722">
    <property type="component" value="Unassembled WGS sequence"/>
</dbReference>
<accession>A0ABX3TTX1</accession>
<evidence type="ECO:0000256" key="1">
    <source>
        <dbReference type="SAM" id="Phobius"/>
    </source>
</evidence>
<keyword evidence="1" id="KW-0812">Transmembrane</keyword>
<protein>
    <submittedName>
        <fullName evidence="2">Uncharacterized protein</fullName>
    </submittedName>
</protein>
<name>A0ABX3TTX1_9GAMM</name>
<sequence>MPITSLLNHKYKWLDVGVDMASLIYYVPVVTLEVVIFYFMRLYYGEVRMIKTQLLQIDHRLSLCEFIHDYVEKRKDSPEEKDSWKAFENLIFSPIQLSADNIPSVLDGANAIADLAGKVIPKKG</sequence>
<proteinExistence type="predicted"/>
<evidence type="ECO:0000313" key="3">
    <source>
        <dbReference type="Proteomes" id="UP000192722"/>
    </source>
</evidence>
<organism evidence="2 3">
    <name type="scientific">Rouxiella silvae</name>
    <dbReference type="NCBI Taxonomy" id="1646373"/>
    <lineage>
        <taxon>Bacteria</taxon>
        <taxon>Pseudomonadati</taxon>
        <taxon>Pseudomonadota</taxon>
        <taxon>Gammaproteobacteria</taxon>
        <taxon>Enterobacterales</taxon>
        <taxon>Yersiniaceae</taxon>
        <taxon>Rouxiella</taxon>
    </lineage>
</organism>
<keyword evidence="1" id="KW-0472">Membrane</keyword>
<evidence type="ECO:0000313" key="2">
    <source>
        <dbReference type="EMBL" id="ORJ18667.1"/>
    </source>
</evidence>
<keyword evidence="1" id="KW-1133">Transmembrane helix</keyword>
<dbReference type="EMBL" id="MRWD01000100">
    <property type="protein sequence ID" value="ORJ18667.1"/>
    <property type="molecule type" value="Genomic_DNA"/>
</dbReference>
<gene>
    <name evidence="2" type="ORF">BS639_24110</name>
</gene>
<reference evidence="2 3" key="1">
    <citation type="journal article" date="2017" name="Int. J. Syst. Evol. Microbiol.">
        <title>Rouxiella badensis sp. nov. and Rouxiella silvae sp. nov. isolated from peat bog soil in Germany and emendation of the genus description.</title>
        <authorList>
            <person name="Le Fleche-Mateos A."/>
            <person name="Kugler J.H."/>
            <person name="Hansen S.H."/>
            <person name="Syldatk C."/>
            <person name="Hausmann R."/>
            <person name="Lomprez F."/>
            <person name="Vandenbogaert M."/>
            <person name="Manuguerra J.C."/>
            <person name="Grimont P.A."/>
        </authorList>
    </citation>
    <scope>NUCLEOTIDE SEQUENCE [LARGE SCALE GENOMIC DNA]</scope>
    <source>
        <strain evidence="2 3">213</strain>
    </source>
</reference>
<feature type="transmembrane region" description="Helical" evidence="1">
    <location>
        <begin position="23"/>
        <end position="44"/>
    </location>
</feature>